<evidence type="ECO:0000259" key="1">
    <source>
        <dbReference type="Pfam" id="PF00534"/>
    </source>
</evidence>
<dbReference type="Pfam" id="PF00534">
    <property type="entry name" value="Glycos_transf_1"/>
    <property type="match status" value="1"/>
</dbReference>
<dbReference type="Gene3D" id="3.40.50.2000">
    <property type="entry name" value="Glycogen Phosphorylase B"/>
    <property type="match status" value="2"/>
</dbReference>
<dbReference type="EMBL" id="PVLQ01000020">
    <property type="protein sequence ID" value="PRD66021.1"/>
    <property type="molecule type" value="Genomic_DNA"/>
</dbReference>
<dbReference type="SUPFAM" id="SSF53756">
    <property type="entry name" value="UDP-Glycosyltransferase/glycogen phosphorylase"/>
    <property type="match status" value="1"/>
</dbReference>
<proteinExistence type="predicted"/>
<keyword evidence="3" id="KW-1185">Reference proteome</keyword>
<sequence length="365" mass="40639">MTKESKPRIVIVQPVVPNYRKAFFSALAENLGPRFSVYSSKLQMGVLTENLHNESWSHPIGPTKRLFSGAEWQSGALSLPFSHDDVVVVSGAPRCLSNIALLLLARIRGARTVWWGQYWSATSRFHRFILRMALMRIANAVLFYTDAEVLKYKSGFGNSDRRPIAALNNGIDVKPIQKLRANYTPNKRGYNILFIGRLTEKSEISLLLQAMLNPQLKKATLHIIGEGSNTAILNKWTQDNDLNSRVVWHGATVDEAYIASVANKASIFCYPGGVGLSLIHAMAYGLPSVVHDDLLSHMPEIAAFKENITGLSFKKGDSDGLAKTLSSLLENSEMRIQMSHASIELADTEYNTDSMAKRFIEFIDH</sequence>
<evidence type="ECO:0000313" key="3">
    <source>
        <dbReference type="Proteomes" id="UP000238589"/>
    </source>
</evidence>
<dbReference type="Proteomes" id="UP000238589">
    <property type="component" value="Unassembled WGS sequence"/>
</dbReference>
<organism evidence="2 3">
    <name type="scientific">Malikia granosa</name>
    <dbReference type="NCBI Taxonomy" id="263067"/>
    <lineage>
        <taxon>Bacteria</taxon>
        <taxon>Pseudomonadati</taxon>
        <taxon>Pseudomonadota</taxon>
        <taxon>Betaproteobacteria</taxon>
        <taxon>Burkholderiales</taxon>
        <taxon>Comamonadaceae</taxon>
        <taxon>Malikia</taxon>
    </lineage>
</organism>
<dbReference type="RefSeq" id="WP_105747692.1">
    <property type="nucleotide sequence ID" value="NZ_PVLQ01000020.1"/>
</dbReference>
<dbReference type="AlphaFoldDB" id="A0A2S9K6H2"/>
<comment type="caution">
    <text evidence="2">The sequence shown here is derived from an EMBL/GenBank/DDBJ whole genome shotgun (WGS) entry which is preliminary data.</text>
</comment>
<protein>
    <recommendedName>
        <fullName evidence="1">Glycosyl transferase family 1 domain-containing protein</fullName>
    </recommendedName>
</protein>
<dbReference type="OrthoDB" id="433681at2"/>
<dbReference type="InterPro" id="IPR001296">
    <property type="entry name" value="Glyco_trans_1"/>
</dbReference>
<accession>A0A2S9K6H2</accession>
<dbReference type="CDD" id="cd03801">
    <property type="entry name" value="GT4_PimA-like"/>
    <property type="match status" value="1"/>
</dbReference>
<evidence type="ECO:0000313" key="2">
    <source>
        <dbReference type="EMBL" id="PRD66021.1"/>
    </source>
</evidence>
<gene>
    <name evidence="2" type="ORF">C6P64_06000</name>
</gene>
<name>A0A2S9K6H2_9BURK</name>
<dbReference type="GO" id="GO:0016757">
    <property type="term" value="F:glycosyltransferase activity"/>
    <property type="evidence" value="ECO:0007669"/>
    <property type="project" value="InterPro"/>
</dbReference>
<feature type="domain" description="Glycosyl transferase family 1" evidence="1">
    <location>
        <begin position="177"/>
        <end position="341"/>
    </location>
</feature>
<dbReference type="PANTHER" id="PTHR12526">
    <property type="entry name" value="GLYCOSYLTRANSFERASE"/>
    <property type="match status" value="1"/>
</dbReference>
<reference evidence="2 3" key="1">
    <citation type="submission" date="2018-03" db="EMBL/GenBank/DDBJ databases">
        <title>Comparative genomics illustrates the genes involved in a hyperalkaliphilic mechanisms of Serpentinomonas isolated from highly-alkaline calcium-rich serpentinized springs.</title>
        <authorList>
            <person name="Suzuki S."/>
            <person name="Ishii S."/>
            <person name="Walworth N."/>
            <person name="Bird L."/>
            <person name="Kuenen J.G."/>
            <person name="Nealson K.H."/>
        </authorList>
    </citation>
    <scope>NUCLEOTIDE SEQUENCE [LARGE SCALE GENOMIC DNA]</scope>
    <source>
        <strain evidence="2 3">P1</strain>
    </source>
</reference>